<dbReference type="Proteomes" id="UP001347796">
    <property type="component" value="Unassembled WGS sequence"/>
</dbReference>
<name>A0AAN8PWR3_PATCE</name>
<feature type="compositionally biased region" description="Acidic residues" evidence="1">
    <location>
        <begin position="71"/>
        <end position="89"/>
    </location>
</feature>
<evidence type="ECO:0000256" key="1">
    <source>
        <dbReference type="SAM" id="MobiDB-lite"/>
    </source>
</evidence>
<sequence>MKLYVILLTIVVFTALVWSAPVDKSPTSFVDENEIELAKRAKETIMFGNQQNAPRVKKRDPEDAVGSDNVENVESESASDNDSDDDESNVDLKGQVVAMPARDTLGSDEASSSSVEEELGDAKATAEEAAEANSAEERKGDAVEEEIDPDVKEMLDSGETNKDSESEGGDEKQEDEVSLMPVPDTQNPEDVNDFYKYLMRYQNPQKEDLYSRLEQYPRSYYNYRRRRSLMRHMKRNGYNSNKAVKRAKRIKRDLFDDDEYYYPNLVEAPVLEEPGYGELEFYPEPETEVNEGDLLAYLLSLYEDEEEEPAYEIENPYERLLEEEAREEEAEEEAREEAEEEPVFVPVKRQMLSTLPGMRKRYFYPFNKEPQTHWGAFVPEQKRDYYNAYDRVLRLAKALADQDSYYPDIYDGYQKKK</sequence>
<evidence type="ECO:0000313" key="4">
    <source>
        <dbReference type="Proteomes" id="UP001347796"/>
    </source>
</evidence>
<gene>
    <name evidence="3" type="ORF">SNE40_005639</name>
</gene>
<keyword evidence="4" id="KW-1185">Reference proteome</keyword>
<dbReference type="EMBL" id="JAZGQO010000004">
    <property type="protein sequence ID" value="KAK6187662.1"/>
    <property type="molecule type" value="Genomic_DNA"/>
</dbReference>
<comment type="caution">
    <text evidence="3">The sequence shown here is derived from an EMBL/GenBank/DDBJ whole genome shotgun (WGS) entry which is preliminary data.</text>
</comment>
<evidence type="ECO:0000256" key="2">
    <source>
        <dbReference type="SAM" id="SignalP"/>
    </source>
</evidence>
<feature type="region of interest" description="Disordered" evidence="1">
    <location>
        <begin position="46"/>
        <end position="188"/>
    </location>
</feature>
<proteinExistence type="predicted"/>
<organism evidence="3 4">
    <name type="scientific">Patella caerulea</name>
    <name type="common">Rayed Mediterranean limpet</name>
    <dbReference type="NCBI Taxonomy" id="87958"/>
    <lineage>
        <taxon>Eukaryota</taxon>
        <taxon>Metazoa</taxon>
        <taxon>Spiralia</taxon>
        <taxon>Lophotrochozoa</taxon>
        <taxon>Mollusca</taxon>
        <taxon>Gastropoda</taxon>
        <taxon>Patellogastropoda</taxon>
        <taxon>Patelloidea</taxon>
        <taxon>Patellidae</taxon>
        <taxon>Patella</taxon>
    </lineage>
</organism>
<evidence type="ECO:0000313" key="3">
    <source>
        <dbReference type="EMBL" id="KAK6187662.1"/>
    </source>
</evidence>
<feature type="chain" id="PRO_5042901489" evidence="2">
    <location>
        <begin position="20"/>
        <end position="417"/>
    </location>
</feature>
<protein>
    <submittedName>
        <fullName evidence="3">Uncharacterized protein</fullName>
    </submittedName>
</protein>
<feature type="compositionally biased region" description="Basic and acidic residues" evidence="1">
    <location>
        <begin position="149"/>
        <end position="171"/>
    </location>
</feature>
<reference evidence="3 4" key="1">
    <citation type="submission" date="2024-01" db="EMBL/GenBank/DDBJ databases">
        <title>The genome of the rayed Mediterranean limpet Patella caerulea (Linnaeus, 1758).</title>
        <authorList>
            <person name="Anh-Thu Weber A."/>
            <person name="Halstead-Nussloch G."/>
        </authorList>
    </citation>
    <scope>NUCLEOTIDE SEQUENCE [LARGE SCALE GENOMIC DNA]</scope>
    <source>
        <strain evidence="3">AATW-2023a</strain>
        <tissue evidence="3">Whole specimen</tissue>
    </source>
</reference>
<feature type="signal peptide" evidence="2">
    <location>
        <begin position="1"/>
        <end position="19"/>
    </location>
</feature>
<keyword evidence="2" id="KW-0732">Signal</keyword>
<dbReference type="AlphaFoldDB" id="A0AAN8PWR3"/>
<accession>A0AAN8PWR3</accession>